<dbReference type="SUPFAM" id="SSF57850">
    <property type="entry name" value="RING/U-box"/>
    <property type="match status" value="1"/>
</dbReference>
<organism evidence="15 16">
    <name type="scientific">Magnusiomyces paraingens</name>
    <dbReference type="NCBI Taxonomy" id="2606893"/>
    <lineage>
        <taxon>Eukaryota</taxon>
        <taxon>Fungi</taxon>
        <taxon>Dikarya</taxon>
        <taxon>Ascomycota</taxon>
        <taxon>Saccharomycotina</taxon>
        <taxon>Dipodascomycetes</taxon>
        <taxon>Dipodascales</taxon>
        <taxon>Dipodascaceae</taxon>
        <taxon>Magnusiomyces</taxon>
    </lineage>
</organism>
<dbReference type="InterPro" id="IPR001841">
    <property type="entry name" value="Znf_RING"/>
</dbReference>
<dbReference type="PANTHER" id="PTHR45977">
    <property type="entry name" value="TARGET OF ERK KINASE MPK-1"/>
    <property type="match status" value="1"/>
</dbReference>
<feature type="compositionally biased region" description="Polar residues" evidence="13">
    <location>
        <begin position="336"/>
        <end position="365"/>
    </location>
</feature>
<feature type="domain" description="RING-type" evidence="14">
    <location>
        <begin position="844"/>
        <end position="886"/>
    </location>
</feature>
<feature type="compositionally biased region" description="Polar residues" evidence="13">
    <location>
        <begin position="258"/>
        <end position="269"/>
    </location>
</feature>
<evidence type="ECO:0000256" key="5">
    <source>
        <dbReference type="ARBA" id="ARBA00022692"/>
    </source>
</evidence>
<dbReference type="SMART" id="SM00184">
    <property type="entry name" value="RING"/>
    <property type="match status" value="1"/>
</dbReference>
<dbReference type="GO" id="GO:0016020">
    <property type="term" value="C:membrane"/>
    <property type="evidence" value="ECO:0007669"/>
    <property type="project" value="UniProtKB-SubCell"/>
</dbReference>
<evidence type="ECO:0000259" key="14">
    <source>
        <dbReference type="PROSITE" id="PS50089"/>
    </source>
</evidence>
<feature type="region of interest" description="Disordered" evidence="13">
    <location>
        <begin position="258"/>
        <end position="370"/>
    </location>
</feature>
<reference evidence="15 16" key="1">
    <citation type="submission" date="2019-09" db="EMBL/GenBank/DDBJ databases">
        <authorList>
            <person name="Brejova B."/>
        </authorList>
    </citation>
    <scope>NUCLEOTIDE SEQUENCE [LARGE SCALE GENOMIC DNA]</scope>
</reference>
<dbReference type="Proteomes" id="UP000398389">
    <property type="component" value="Unassembled WGS sequence"/>
</dbReference>
<feature type="region of interest" description="Disordered" evidence="13">
    <location>
        <begin position="166"/>
        <end position="230"/>
    </location>
</feature>
<evidence type="ECO:0000256" key="6">
    <source>
        <dbReference type="ARBA" id="ARBA00022723"/>
    </source>
</evidence>
<dbReference type="Gene3D" id="3.30.40.10">
    <property type="entry name" value="Zinc/RING finger domain, C3HC4 (zinc finger)"/>
    <property type="match status" value="1"/>
</dbReference>
<comment type="subcellular location">
    <subcellularLocation>
        <location evidence="2">Membrane</location>
        <topology evidence="2">Multi-pass membrane protein</topology>
    </subcellularLocation>
</comment>
<name>A0A5E8CA85_9ASCO</name>
<dbReference type="InterPro" id="IPR013083">
    <property type="entry name" value="Znf_RING/FYVE/PHD"/>
</dbReference>
<accession>A0A5E8CA85</accession>
<evidence type="ECO:0000256" key="2">
    <source>
        <dbReference type="ARBA" id="ARBA00004141"/>
    </source>
</evidence>
<dbReference type="OrthoDB" id="8062037at2759"/>
<dbReference type="AlphaFoldDB" id="A0A5E8CA85"/>
<comment type="catalytic activity">
    <reaction evidence="1">
        <text>S-ubiquitinyl-[E2 ubiquitin-conjugating enzyme]-L-cysteine + [acceptor protein]-L-lysine = [E2 ubiquitin-conjugating enzyme]-L-cysteine + N(6)-ubiquitinyl-[acceptor protein]-L-lysine.</text>
        <dbReference type="EC" id="2.3.2.27"/>
    </reaction>
</comment>
<dbReference type="GO" id="GO:0016567">
    <property type="term" value="P:protein ubiquitination"/>
    <property type="evidence" value="ECO:0007669"/>
    <property type="project" value="TreeGrafter"/>
</dbReference>
<evidence type="ECO:0000256" key="4">
    <source>
        <dbReference type="ARBA" id="ARBA00022679"/>
    </source>
</evidence>
<keyword evidence="9" id="KW-0862">Zinc</keyword>
<evidence type="ECO:0000256" key="3">
    <source>
        <dbReference type="ARBA" id="ARBA00012483"/>
    </source>
</evidence>
<keyword evidence="8" id="KW-0833">Ubl conjugation pathway</keyword>
<feature type="region of interest" description="Disordered" evidence="13">
    <location>
        <begin position="1"/>
        <end position="22"/>
    </location>
</feature>
<dbReference type="PANTHER" id="PTHR45977:SF4">
    <property type="entry name" value="RING-TYPE DOMAIN-CONTAINING PROTEIN"/>
    <property type="match status" value="1"/>
</dbReference>
<evidence type="ECO:0000313" key="15">
    <source>
        <dbReference type="EMBL" id="VVT58156.1"/>
    </source>
</evidence>
<evidence type="ECO:0000256" key="7">
    <source>
        <dbReference type="ARBA" id="ARBA00022771"/>
    </source>
</evidence>
<proteinExistence type="predicted"/>
<gene>
    <name evidence="15" type="ORF">SAPINGB_P006065</name>
</gene>
<keyword evidence="7 12" id="KW-0863">Zinc-finger</keyword>
<dbReference type="CDD" id="cd16473">
    <property type="entry name" value="RING-H2_RNF103"/>
    <property type="match status" value="1"/>
</dbReference>
<dbReference type="Pfam" id="PF13639">
    <property type="entry name" value="zf-RING_2"/>
    <property type="match status" value="1"/>
</dbReference>
<keyword evidence="16" id="KW-1185">Reference proteome</keyword>
<evidence type="ECO:0000256" key="10">
    <source>
        <dbReference type="ARBA" id="ARBA00022989"/>
    </source>
</evidence>
<dbReference type="GO" id="GO:0006511">
    <property type="term" value="P:ubiquitin-dependent protein catabolic process"/>
    <property type="evidence" value="ECO:0007669"/>
    <property type="project" value="TreeGrafter"/>
</dbReference>
<evidence type="ECO:0000256" key="11">
    <source>
        <dbReference type="ARBA" id="ARBA00023136"/>
    </source>
</evidence>
<dbReference type="EC" id="2.3.2.27" evidence="3"/>
<protein>
    <recommendedName>
        <fullName evidence="3">RING-type E3 ubiquitin transferase</fullName>
        <ecNumber evidence="3">2.3.2.27</ecNumber>
    </recommendedName>
</protein>
<dbReference type="GO" id="GO:0061630">
    <property type="term" value="F:ubiquitin protein ligase activity"/>
    <property type="evidence" value="ECO:0007669"/>
    <property type="project" value="UniProtKB-EC"/>
</dbReference>
<dbReference type="GO" id="GO:0008270">
    <property type="term" value="F:zinc ion binding"/>
    <property type="evidence" value="ECO:0007669"/>
    <property type="project" value="UniProtKB-KW"/>
</dbReference>
<keyword evidence="6" id="KW-0479">Metal-binding</keyword>
<evidence type="ECO:0000313" key="16">
    <source>
        <dbReference type="Proteomes" id="UP000398389"/>
    </source>
</evidence>
<sequence length="895" mass="101572">MSIPLLSLLGHPENNPVSGSRDATILDDNVRLLPRSGSNGSVCTSLPPGNLVNLDNSDIALRNQQMPIRSRHQLSLNEQQILARREVSLQQREERLRSFHGLSLEEYRNRVHASRRRDRLHPEPSLPALPEEAILRGGTPLEELRRRPWESYRERSLPLPPPLLSRVSDRISSPSSSNLMRRPSRARRMSNWMSRVFSRRSSSNTRQPYPGGSTGVFRVQPNSASQDSNRVHEQGLDLNEYTNLSEIADFSTRVLHAQGSTRSNDSSNDWDPFSRHRRPPARQNRSLSRSFASEDEDFQTSERRASLGQFEEGPGLTNHAPYPQEDLGEEAMTRPQAHSATPNQWNDRNIDNGNFSSSHTINNNLTRRHPPAAEAYSRPEFGDLRYGAPQAAHDSISNFPNDRLMTTRMLYDFLSPRRMYDWFGGAFEHWRYNDLSMVWAEVIKREVFAFAVRRVRVVCMYEAEMAALARLEEIHKLHGKKSCHASITRMSSCSGESTASSSLFSLFNPQSASVDQQPLSQPSRLPEQNIPALFPPDFDSFQNSSPSSSNADYAGTLDFEIEEFGASVVVVFDDVVSVLSPIIPRLRLSLCEKSLLIYLHSRVNDDMEECDNIFGGLVDGQAPVLRVAHSEKEAEDIRKKCGIRSDEEMPFMDYYVDMESSDKKDEVDEDEMDIDDEIENVNDEEEEEFYTAFALPVVNPEMTRNLRPPFSAILEEREDFAFSSKNALIEEVRKLLVIVSDARKVRSLFRVELLLPWEDLIPGSRSMLQKLNRHIALYILGKGGAVEFIQNSNLLSRELPMEGDVEIPGMGTVLSKSIEACANKILLEESTGCSFFEYAIPDECPICMDPYQPTNHVTILPCSHMFHTKCVTTWATSANSTCPTCRYDLQQFIEW</sequence>
<evidence type="ECO:0000256" key="13">
    <source>
        <dbReference type="SAM" id="MobiDB-lite"/>
    </source>
</evidence>
<keyword evidence="11" id="KW-0472">Membrane</keyword>
<keyword evidence="10" id="KW-1133">Transmembrane helix</keyword>
<keyword evidence="4" id="KW-0808">Transferase</keyword>
<feature type="compositionally biased region" description="Low complexity" evidence="13">
    <location>
        <begin position="166"/>
        <end position="177"/>
    </location>
</feature>
<dbReference type="RefSeq" id="XP_031856670.1">
    <property type="nucleotide sequence ID" value="XM_032000779.1"/>
</dbReference>
<evidence type="ECO:0000256" key="9">
    <source>
        <dbReference type="ARBA" id="ARBA00022833"/>
    </source>
</evidence>
<evidence type="ECO:0000256" key="1">
    <source>
        <dbReference type="ARBA" id="ARBA00000900"/>
    </source>
</evidence>
<dbReference type="EMBL" id="CABVLU010000005">
    <property type="protein sequence ID" value="VVT58156.1"/>
    <property type="molecule type" value="Genomic_DNA"/>
</dbReference>
<keyword evidence="5" id="KW-0812">Transmembrane</keyword>
<dbReference type="GeneID" id="43584879"/>
<dbReference type="PROSITE" id="PS50089">
    <property type="entry name" value="ZF_RING_2"/>
    <property type="match status" value="1"/>
</dbReference>
<evidence type="ECO:0000256" key="12">
    <source>
        <dbReference type="PROSITE-ProRule" id="PRU00175"/>
    </source>
</evidence>
<evidence type="ECO:0000256" key="8">
    <source>
        <dbReference type="ARBA" id="ARBA00022786"/>
    </source>
</evidence>